<dbReference type="Proteomes" id="UP001631993">
    <property type="component" value="Unassembled WGS sequence"/>
</dbReference>
<gene>
    <name evidence="3" type="ORF">ACKI1S_24880</name>
</gene>
<reference evidence="3 4" key="1">
    <citation type="submission" date="2024-12" db="EMBL/GenBank/DDBJ databases">
        <title>Forecasting of Potato common scab and diversities of Pathogenic streptomyces spp. in china.</title>
        <authorList>
            <person name="Handique U."/>
            <person name="Wu J."/>
        </authorList>
    </citation>
    <scope>NUCLEOTIDE SEQUENCE [LARGE SCALE GENOMIC DNA]</scope>
    <source>
        <strain evidence="3 4">ZRIMU1585</strain>
    </source>
</reference>
<evidence type="ECO:0000256" key="2">
    <source>
        <dbReference type="SAM" id="Phobius"/>
    </source>
</evidence>
<organism evidence="3 4">
    <name type="scientific">Streptomyces galilaeus</name>
    <dbReference type="NCBI Taxonomy" id="33899"/>
    <lineage>
        <taxon>Bacteria</taxon>
        <taxon>Bacillati</taxon>
        <taxon>Actinomycetota</taxon>
        <taxon>Actinomycetes</taxon>
        <taxon>Kitasatosporales</taxon>
        <taxon>Streptomycetaceae</taxon>
        <taxon>Streptomyces</taxon>
    </lineage>
</organism>
<keyword evidence="2" id="KW-1133">Transmembrane helix</keyword>
<keyword evidence="2" id="KW-0812">Transmembrane</keyword>
<proteinExistence type="predicted"/>
<keyword evidence="2" id="KW-0472">Membrane</keyword>
<dbReference type="RefSeq" id="WP_369276879.1">
    <property type="nucleotide sequence ID" value="NZ_JBJVMW010000017.1"/>
</dbReference>
<evidence type="ECO:0000256" key="1">
    <source>
        <dbReference type="SAM" id="MobiDB-lite"/>
    </source>
</evidence>
<evidence type="ECO:0000313" key="4">
    <source>
        <dbReference type="Proteomes" id="UP001631993"/>
    </source>
</evidence>
<protein>
    <submittedName>
        <fullName evidence="3">Uncharacterized protein</fullName>
    </submittedName>
</protein>
<comment type="caution">
    <text evidence="3">The sequence shown here is derived from an EMBL/GenBank/DDBJ whole genome shotgun (WGS) entry which is preliminary data.</text>
</comment>
<dbReference type="EMBL" id="JBJVNE010000012">
    <property type="protein sequence ID" value="MFM9649369.1"/>
    <property type="molecule type" value="Genomic_DNA"/>
</dbReference>
<feature type="transmembrane region" description="Helical" evidence="2">
    <location>
        <begin position="40"/>
        <end position="66"/>
    </location>
</feature>
<keyword evidence="4" id="KW-1185">Reference proteome</keyword>
<evidence type="ECO:0000313" key="3">
    <source>
        <dbReference type="EMBL" id="MFM9649369.1"/>
    </source>
</evidence>
<sequence length="192" mass="20303">MATFALAWPLFTQAWNDMPAAEQAEDSNYADPEPVVLSAIGALPAVLLIAGLVAAVLQAVCAVCVTTAEGGPAMGARRLWRRTRAQFGPVAALYVLRGTLVVYVPRAGSQLHRVADDAGACTVPRGPPTHPRERRLAGLPDPEDNRGPVLSRRRTTAATSPPSTQLGVPLLQSFDLRGTRVDDLAVVLQPAP</sequence>
<accession>A0ABW9IQU5</accession>
<feature type="region of interest" description="Disordered" evidence="1">
    <location>
        <begin position="122"/>
        <end position="167"/>
    </location>
</feature>
<feature type="compositionally biased region" description="Polar residues" evidence="1">
    <location>
        <begin position="156"/>
        <end position="166"/>
    </location>
</feature>
<name>A0ABW9IQU5_STRGJ</name>